<dbReference type="Pfam" id="PF13410">
    <property type="entry name" value="GST_C_2"/>
    <property type="match status" value="1"/>
</dbReference>
<dbReference type="InterPro" id="IPR040079">
    <property type="entry name" value="Glutathione_S-Trfase"/>
</dbReference>
<keyword evidence="3" id="KW-1185">Reference proteome</keyword>
<keyword evidence="2" id="KW-0808">Transferase</keyword>
<name>A0A4Y8RLK5_9HYPH</name>
<dbReference type="Proteomes" id="UP000298179">
    <property type="component" value="Unassembled WGS sequence"/>
</dbReference>
<evidence type="ECO:0000313" key="3">
    <source>
        <dbReference type="Proteomes" id="UP000298179"/>
    </source>
</evidence>
<dbReference type="SFLD" id="SFLDS00019">
    <property type="entry name" value="Glutathione_Transferase_(cytos"/>
    <property type="match status" value="1"/>
</dbReference>
<dbReference type="Pfam" id="PF13409">
    <property type="entry name" value="GST_N_2"/>
    <property type="match status" value="1"/>
</dbReference>
<dbReference type="CDD" id="cd03049">
    <property type="entry name" value="GST_N_3"/>
    <property type="match status" value="1"/>
</dbReference>
<dbReference type="SUPFAM" id="SSF47616">
    <property type="entry name" value="GST C-terminal domain-like"/>
    <property type="match status" value="1"/>
</dbReference>
<dbReference type="InterPro" id="IPR036249">
    <property type="entry name" value="Thioredoxin-like_sf"/>
</dbReference>
<dbReference type="Gene3D" id="1.20.1050.10">
    <property type="match status" value="1"/>
</dbReference>
<dbReference type="InterPro" id="IPR004045">
    <property type="entry name" value="Glutathione_S-Trfase_N"/>
</dbReference>
<dbReference type="CDD" id="cd03205">
    <property type="entry name" value="GST_C_6"/>
    <property type="match status" value="1"/>
</dbReference>
<gene>
    <name evidence="2" type="ORF">E3C22_11710</name>
</gene>
<dbReference type="PANTHER" id="PTHR43968:SF6">
    <property type="entry name" value="GLUTATHIONE S-TRANSFERASE OMEGA"/>
    <property type="match status" value="1"/>
</dbReference>
<sequence>MMRVFYSAASPFAAKVRMAARHCDLELESVTANTTAEPADLLSANPLGKIPALVLDDGTTLYDSRVICDYFDRLTGGQLVPQGLDAWRAVRLIEATADGIADALILSLYEERFRPEEKRHQPWVDKQLRKADRGLAALETMLGDLPETLTTAHFAVAALLGWMGFRFEGKLESERPRLADWLAAFPDAFPAYGELRPRLS</sequence>
<dbReference type="GO" id="GO:0016740">
    <property type="term" value="F:transferase activity"/>
    <property type="evidence" value="ECO:0007669"/>
    <property type="project" value="UniProtKB-KW"/>
</dbReference>
<dbReference type="OrthoDB" id="9795329at2"/>
<dbReference type="GO" id="GO:0005737">
    <property type="term" value="C:cytoplasm"/>
    <property type="evidence" value="ECO:0007669"/>
    <property type="project" value="TreeGrafter"/>
</dbReference>
<organism evidence="2 3">
    <name type="scientific">Jiella endophytica</name>
    <dbReference type="NCBI Taxonomy" id="2558362"/>
    <lineage>
        <taxon>Bacteria</taxon>
        <taxon>Pseudomonadati</taxon>
        <taxon>Pseudomonadota</taxon>
        <taxon>Alphaproteobacteria</taxon>
        <taxon>Hyphomicrobiales</taxon>
        <taxon>Aurantimonadaceae</taxon>
        <taxon>Jiella</taxon>
    </lineage>
</organism>
<dbReference type="PANTHER" id="PTHR43968">
    <property type="match status" value="1"/>
</dbReference>
<protein>
    <submittedName>
        <fullName evidence="2">Glutathione S-transferase</fullName>
    </submittedName>
</protein>
<dbReference type="Gene3D" id="3.40.30.10">
    <property type="entry name" value="Glutaredoxin"/>
    <property type="match status" value="1"/>
</dbReference>
<feature type="domain" description="GST N-terminal" evidence="1">
    <location>
        <begin position="1"/>
        <end position="79"/>
    </location>
</feature>
<evidence type="ECO:0000259" key="1">
    <source>
        <dbReference type="PROSITE" id="PS50404"/>
    </source>
</evidence>
<reference evidence="2 3" key="1">
    <citation type="submission" date="2019-03" db="EMBL/GenBank/DDBJ databases">
        <title>Jiella endophytica sp. nov., a novel endophytic bacterium isolated from root of Ficus microcarpa Linn. f.</title>
        <authorList>
            <person name="Tuo L."/>
        </authorList>
    </citation>
    <scope>NUCLEOTIDE SEQUENCE [LARGE SCALE GENOMIC DNA]</scope>
    <source>
        <strain evidence="2 3">CBS5Q-3</strain>
    </source>
</reference>
<proteinExistence type="predicted"/>
<dbReference type="PROSITE" id="PS50404">
    <property type="entry name" value="GST_NTER"/>
    <property type="match status" value="1"/>
</dbReference>
<dbReference type="InterPro" id="IPR036282">
    <property type="entry name" value="Glutathione-S-Trfase_C_sf"/>
</dbReference>
<dbReference type="SUPFAM" id="SSF52833">
    <property type="entry name" value="Thioredoxin-like"/>
    <property type="match status" value="1"/>
</dbReference>
<dbReference type="InterPro" id="IPR050983">
    <property type="entry name" value="GST_Omega/HSP26"/>
</dbReference>
<comment type="caution">
    <text evidence="2">The sequence shown here is derived from an EMBL/GenBank/DDBJ whole genome shotgun (WGS) entry which is preliminary data.</text>
</comment>
<evidence type="ECO:0000313" key="2">
    <source>
        <dbReference type="EMBL" id="TFF23100.1"/>
    </source>
</evidence>
<dbReference type="EMBL" id="SOZD01000003">
    <property type="protein sequence ID" value="TFF23100.1"/>
    <property type="molecule type" value="Genomic_DNA"/>
</dbReference>
<accession>A0A4Y8RLK5</accession>
<dbReference type="AlphaFoldDB" id="A0A4Y8RLK5"/>